<comment type="caution">
    <text evidence="2">The sequence shown here is derived from an EMBL/GenBank/DDBJ whole genome shotgun (WGS) entry which is preliminary data.</text>
</comment>
<dbReference type="SUPFAM" id="SSF100950">
    <property type="entry name" value="NagB/RpiA/CoA transferase-like"/>
    <property type="match status" value="1"/>
</dbReference>
<dbReference type="AlphaFoldDB" id="A0ABD5Z0X1"/>
<name>A0ABD5Z0X1_9EURY</name>
<dbReference type="PANTHER" id="PTHR43682">
    <property type="entry name" value="LACTATE UTILIZATION PROTEIN C"/>
    <property type="match status" value="1"/>
</dbReference>
<dbReference type="RefSeq" id="WP_279528642.1">
    <property type="nucleotide sequence ID" value="NZ_CP122312.1"/>
</dbReference>
<gene>
    <name evidence="2" type="ORF">ACFQJ9_04475</name>
</gene>
<dbReference type="EMBL" id="JBHTAR010000011">
    <property type="protein sequence ID" value="MFC7198683.1"/>
    <property type="molecule type" value="Genomic_DNA"/>
</dbReference>
<dbReference type="InterPro" id="IPR024185">
    <property type="entry name" value="FTHF_cligase-like_sf"/>
</dbReference>
<evidence type="ECO:0000259" key="1">
    <source>
        <dbReference type="Pfam" id="PF02589"/>
    </source>
</evidence>
<keyword evidence="3" id="KW-1185">Reference proteome</keyword>
<feature type="domain" description="LUD" evidence="1">
    <location>
        <begin position="66"/>
        <end position="166"/>
    </location>
</feature>
<dbReference type="Pfam" id="PF02589">
    <property type="entry name" value="LUD_dom"/>
    <property type="match status" value="1"/>
</dbReference>
<dbReference type="InterPro" id="IPR003741">
    <property type="entry name" value="LUD_dom"/>
</dbReference>
<dbReference type="PANTHER" id="PTHR43682:SF1">
    <property type="entry name" value="LACTATE UTILIZATION PROTEIN C"/>
    <property type="match status" value="1"/>
</dbReference>
<reference evidence="2 3" key="1">
    <citation type="journal article" date="2019" name="Int. J. Syst. Evol. Microbiol.">
        <title>The Global Catalogue of Microorganisms (GCM) 10K type strain sequencing project: providing services to taxonomists for standard genome sequencing and annotation.</title>
        <authorList>
            <consortium name="The Broad Institute Genomics Platform"/>
            <consortium name="The Broad Institute Genome Sequencing Center for Infectious Disease"/>
            <person name="Wu L."/>
            <person name="Ma J."/>
        </authorList>
    </citation>
    <scope>NUCLEOTIDE SEQUENCE [LARGE SCALE GENOMIC DNA]</scope>
    <source>
        <strain evidence="2 3">XZGYJ-43</strain>
    </source>
</reference>
<proteinExistence type="predicted"/>
<dbReference type="Gene3D" id="3.40.50.10420">
    <property type="entry name" value="NagB/RpiA/CoA transferase-like"/>
    <property type="match status" value="1"/>
</dbReference>
<dbReference type="Proteomes" id="UP001596447">
    <property type="component" value="Unassembled WGS sequence"/>
</dbReference>
<evidence type="ECO:0000313" key="3">
    <source>
        <dbReference type="Proteomes" id="UP001596447"/>
    </source>
</evidence>
<dbReference type="InterPro" id="IPR037171">
    <property type="entry name" value="NagB/RpiA_transferase-like"/>
</dbReference>
<organism evidence="2 3">
    <name type="scientific">Halospeciosus flavus</name>
    <dbReference type="NCBI Taxonomy" id="3032283"/>
    <lineage>
        <taxon>Archaea</taxon>
        <taxon>Methanobacteriati</taxon>
        <taxon>Methanobacteriota</taxon>
        <taxon>Stenosarchaea group</taxon>
        <taxon>Halobacteria</taxon>
        <taxon>Halobacteriales</taxon>
        <taxon>Halobacteriaceae</taxon>
        <taxon>Halospeciosus</taxon>
    </lineage>
</organism>
<accession>A0ABD5Z0X1</accession>
<evidence type="ECO:0000313" key="2">
    <source>
        <dbReference type="EMBL" id="MFC7198683.1"/>
    </source>
</evidence>
<sequence>MSTESLSTFQSALTGLDVEYTETTTDAFSETLTEIVEEPAVGAPLVGYDVSLDDVPVTCGPSTGELTEAATGVTGVDKAVAEHGSLLLPSDEGGTEPVSLYPPTHVAVVQASDVLPDVKAATEWLDGEFTAGRRSTVFATGVSATGDMGALVEGVHGPANVHVVVITDQ</sequence>
<protein>
    <submittedName>
        <fullName evidence="2">LUD domain-containing protein</fullName>
    </submittedName>
</protein>